<evidence type="ECO:0000313" key="2">
    <source>
        <dbReference type="Proteomes" id="UP000324748"/>
    </source>
</evidence>
<sequence length="72" mass="8189">MLPQGFLSRKVRFVTFLRPLCQIANPPEAKKGYPCAFWSQMRNGGHLYASRIVPRLDQSLLQNNGKKSLTVL</sequence>
<dbReference type="AlphaFoldDB" id="A0A5B0M2Q1"/>
<protein>
    <submittedName>
        <fullName evidence="1">Uncharacterized protein</fullName>
    </submittedName>
</protein>
<organism evidence="1 2">
    <name type="scientific">Puccinia graminis f. sp. tritici</name>
    <dbReference type="NCBI Taxonomy" id="56615"/>
    <lineage>
        <taxon>Eukaryota</taxon>
        <taxon>Fungi</taxon>
        <taxon>Dikarya</taxon>
        <taxon>Basidiomycota</taxon>
        <taxon>Pucciniomycotina</taxon>
        <taxon>Pucciniomycetes</taxon>
        <taxon>Pucciniales</taxon>
        <taxon>Pucciniaceae</taxon>
        <taxon>Puccinia</taxon>
    </lineage>
</organism>
<name>A0A5B0M2Q1_PUCGR</name>
<keyword evidence="2" id="KW-1185">Reference proteome</keyword>
<comment type="caution">
    <text evidence="1">The sequence shown here is derived from an EMBL/GenBank/DDBJ whole genome shotgun (WGS) entry which is preliminary data.</text>
</comment>
<dbReference type="EMBL" id="VSWC01000171">
    <property type="protein sequence ID" value="KAA1070513.1"/>
    <property type="molecule type" value="Genomic_DNA"/>
</dbReference>
<reference evidence="1 2" key="1">
    <citation type="submission" date="2019-05" db="EMBL/GenBank/DDBJ databases">
        <title>Emergence of the Ug99 lineage of the wheat stem rust pathogen through somatic hybridization.</title>
        <authorList>
            <person name="Li F."/>
            <person name="Upadhyaya N.M."/>
            <person name="Sperschneider J."/>
            <person name="Matny O."/>
            <person name="Nguyen-Phuc H."/>
            <person name="Mago R."/>
            <person name="Raley C."/>
            <person name="Miller M.E."/>
            <person name="Silverstein K.A.T."/>
            <person name="Henningsen E."/>
            <person name="Hirsch C.D."/>
            <person name="Visser B."/>
            <person name="Pretorius Z.A."/>
            <person name="Steffenson B.J."/>
            <person name="Schwessinger B."/>
            <person name="Dodds P.N."/>
            <person name="Figueroa M."/>
        </authorList>
    </citation>
    <scope>NUCLEOTIDE SEQUENCE [LARGE SCALE GENOMIC DNA]</scope>
    <source>
        <strain evidence="1">21-0</strain>
    </source>
</reference>
<evidence type="ECO:0000313" key="1">
    <source>
        <dbReference type="EMBL" id="KAA1070513.1"/>
    </source>
</evidence>
<accession>A0A5B0M2Q1</accession>
<gene>
    <name evidence="1" type="ORF">PGT21_014480</name>
</gene>
<dbReference type="Proteomes" id="UP000324748">
    <property type="component" value="Unassembled WGS sequence"/>
</dbReference>
<proteinExistence type="predicted"/>